<evidence type="ECO:0000313" key="7">
    <source>
        <dbReference type="Ensembl" id="ENSSLDP00000009940.1"/>
    </source>
</evidence>
<dbReference type="PROSITE" id="PS00028">
    <property type="entry name" value="ZINC_FINGER_C2H2_1"/>
    <property type="match status" value="3"/>
</dbReference>
<dbReference type="FunFam" id="3.30.160.60:FF:000624">
    <property type="entry name" value="zinc finger protein 697"/>
    <property type="match status" value="1"/>
</dbReference>
<keyword evidence="8" id="KW-1185">Reference proteome</keyword>
<dbReference type="PANTHER" id="PTHR23235">
    <property type="entry name" value="KRUEPPEL-LIKE TRANSCRIPTION FACTOR"/>
    <property type="match status" value="1"/>
</dbReference>
<dbReference type="GO" id="GO:0008270">
    <property type="term" value="F:zinc ion binding"/>
    <property type="evidence" value="ECO:0007669"/>
    <property type="project" value="UniProtKB-KW"/>
</dbReference>
<dbReference type="PANTHER" id="PTHR23235:SF120">
    <property type="entry name" value="KRUPPEL-LIKE FACTOR 15"/>
    <property type="match status" value="1"/>
</dbReference>
<dbReference type="PROSITE" id="PS50157">
    <property type="entry name" value="ZINC_FINGER_C2H2_2"/>
    <property type="match status" value="3"/>
</dbReference>
<organism evidence="7 8">
    <name type="scientific">Seriola lalandi dorsalis</name>
    <dbReference type="NCBI Taxonomy" id="1841481"/>
    <lineage>
        <taxon>Eukaryota</taxon>
        <taxon>Metazoa</taxon>
        <taxon>Chordata</taxon>
        <taxon>Craniata</taxon>
        <taxon>Vertebrata</taxon>
        <taxon>Euteleostomi</taxon>
        <taxon>Actinopterygii</taxon>
        <taxon>Neopterygii</taxon>
        <taxon>Teleostei</taxon>
        <taxon>Neoteleostei</taxon>
        <taxon>Acanthomorphata</taxon>
        <taxon>Carangaria</taxon>
        <taxon>Carangiformes</taxon>
        <taxon>Carangidae</taxon>
        <taxon>Seriola</taxon>
    </lineage>
</organism>
<keyword evidence="2" id="KW-0677">Repeat</keyword>
<reference evidence="7" key="2">
    <citation type="submission" date="2025-09" db="UniProtKB">
        <authorList>
            <consortium name="Ensembl"/>
        </authorList>
    </citation>
    <scope>IDENTIFICATION</scope>
</reference>
<dbReference type="FunFam" id="3.30.160.60:FF:002460">
    <property type="entry name" value="Zgc:174574"/>
    <property type="match status" value="1"/>
</dbReference>
<dbReference type="GO" id="GO:0000981">
    <property type="term" value="F:DNA-binding transcription factor activity, RNA polymerase II-specific"/>
    <property type="evidence" value="ECO:0007669"/>
    <property type="project" value="TreeGrafter"/>
</dbReference>
<keyword evidence="3 5" id="KW-0863">Zinc-finger</keyword>
<dbReference type="InterPro" id="IPR036236">
    <property type="entry name" value="Znf_C2H2_sf"/>
</dbReference>
<keyword evidence="4" id="KW-0862">Zinc</keyword>
<feature type="domain" description="C2H2-type" evidence="6">
    <location>
        <begin position="154"/>
        <end position="181"/>
    </location>
</feature>
<dbReference type="InterPro" id="IPR013087">
    <property type="entry name" value="Znf_C2H2_type"/>
</dbReference>
<dbReference type="Gene3D" id="3.30.160.60">
    <property type="entry name" value="Classic Zinc Finger"/>
    <property type="match status" value="3"/>
</dbReference>
<dbReference type="Proteomes" id="UP000261360">
    <property type="component" value="Unplaced"/>
</dbReference>
<evidence type="ECO:0000256" key="1">
    <source>
        <dbReference type="ARBA" id="ARBA00022723"/>
    </source>
</evidence>
<evidence type="ECO:0000256" key="3">
    <source>
        <dbReference type="ARBA" id="ARBA00022771"/>
    </source>
</evidence>
<dbReference type="GO" id="GO:0000978">
    <property type="term" value="F:RNA polymerase II cis-regulatory region sequence-specific DNA binding"/>
    <property type="evidence" value="ECO:0007669"/>
    <property type="project" value="TreeGrafter"/>
</dbReference>
<evidence type="ECO:0000256" key="5">
    <source>
        <dbReference type="PROSITE-ProRule" id="PRU00042"/>
    </source>
</evidence>
<evidence type="ECO:0000313" key="8">
    <source>
        <dbReference type="Proteomes" id="UP000261360"/>
    </source>
</evidence>
<feature type="domain" description="C2H2-type" evidence="6">
    <location>
        <begin position="210"/>
        <end position="234"/>
    </location>
</feature>
<evidence type="ECO:0000256" key="2">
    <source>
        <dbReference type="ARBA" id="ARBA00022737"/>
    </source>
</evidence>
<keyword evidence="1" id="KW-0479">Metal-binding</keyword>
<evidence type="ECO:0000259" key="6">
    <source>
        <dbReference type="PROSITE" id="PS50157"/>
    </source>
</evidence>
<dbReference type="SMART" id="SM00355">
    <property type="entry name" value="ZnF_C2H2"/>
    <property type="match status" value="3"/>
</dbReference>
<accession>A0A3B4X194</accession>
<dbReference type="Ensembl" id="ENSSLDT00000010298.1">
    <property type="protein sequence ID" value="ENSSLDP00000009940.1"/>
    <property type="gene ID" value="ENSSLDG00000007914.1"/>
</dbReference>
<dbReference type="GeneTree" id="ENSGT01150000286953"/>
<dbReference type="Pfam" id="PF00096">
    <property type="entry name" value="zf-C2H2"/>
    <property type="match status" value="3"/>
</dbReference>
<dbReference type="SUPFAM" id="SSF57667">
    <property type="entry name" value="beta-beta-alpha zinc fingers"/>
    <property type="match status" value="2"/>
</dbReference>
<dbReference type="AlphaFoldDB" id="A0A3B4X194"/>
<protein>
    <recommendedName>
        <fullName evidence="6">C2H2-type domain-containing protein</fullName>
    </recommendedName>
</protein>
<feature type="domain" description="C2H2-type" evidence="6">
    <location>
        <begin position="182"/>
        <end position="209"/>
    </location>
</feature>
<evidence type="ECO:0000256" key="4">
    <source>
        <dbReference type="ARBA" id="ARBA00022833"/>
    </source>
</evidence>
<reference evidence="7" key="1">
    <citation type="submission" date="2025-08" db="UniProtKB">
        <authorList>
            <consortium name="Ensembl"/>
        </authorList>
    </citation>
    <scope>IDENTIFICATION</scope>
</reference>
<proteinExistence type="predicted"/>
<sequence length="234" mass="26306">EKKASDPPEVGEGLHTDYKQSVEKQYLFISASPIGGCQTDVDFHIKREAESPGLYTPVENIDQGFEIQMYTDSGAFPLGSALPDTPALMCYSSSLSSGNQHTSRTLDIHDLSLYGQHTADGDTSSYQGNQFESEGRSNDIAAFRASRATGRSKYMCDYCGKDFPFLSMIKRHRLTHTGERTQVCEQCGMSFIRRSHLRRHELLHSGVRPFTCQTCGRKFSRSAHLNTHMKTHRR</sequence>
<name>A0A3B4X194_SERLL</name>